<evidence type="ECO:0000256" key="2">
    <source>
        <dbReference type="ARBA" id="ARBA00038934"/>
    </source>
</evidence>
<feature type="region of interest" description="Disordered" evidence="3">
    <location>
        <begin position="370"/>
        <end position="430"/>
    </location>
</feature>
<dbReference type="GO" id="GO:0005978">
    <property type="term" value="P:glycogen biosynthetic process"/>
    <property type="evidence" value="ECO:0007669"/>
    <property type="project" value="UniProtKB-ARBA"/>
</dbReference>
<evidence type="ECO:0000313" key="4">
    <source>
        <dbReference type="EMBL" id="KAK2574837.1"/>
    </source>
</evidence>
<evidence type="ECO:0000313" key="5">
    <source>
        <dbReference type="Proteomes" id="UP001258017"/>
    </source>
</evidence>
<feature type="compositionally biased region" description="Basic and acidic residues" evidence="3">
    <location>
        <begin position="411"/>
        <end position="421"/>
    </location>
</feature>
<dbReference type="InterPro" id="IPR029044">
    <property type="entry name" value="Nucleotide-diphossugar_trans"/>
</dbReference>
<feature type="compositionally biased region" description="Basic and acidic residues" evidence="3">
    <location>
        <begin position="370"/>
        <end position="380"/>
    </location>
</feature>
<keyword evidence="5" id="KW-1185">Reference proteome</keyword>
<reference evidence="4" key="2">
    <citation type="journal article" date="2023" name="Commun. Biol.">
        <title>Intrasexual cuticular hydrocarbon dimorphism in a wasp sheds light on hydrocarbon biosynthesis genes in Hymenoptera.</title>
        <authorList>
            <person name="Moris V.C."/>
            <person name="Podsiadlowski L."/>
            <person name="Martin S."/>
            <person name="Oeyen J.P."/>
            <person name="Donath A."/>
            <person name="Petersen M."/>
            <person name="Wilbrandt J."/>
            <person name="Misof B."/>
            <person name="Liedtke D."/>
            <person name="Thamm M."/>
            <person name="Scheiner R."/>
            <person name="Schmitt T."/>
            <person name="Niehuis O."/>
        </authorList>
    </citation>
    <scope>NUCLEOTIDE SEQUENCE</scope>
    <source>
        <strain evidence="4">GBR_01_08_01A</strain>
    </source>
</reference>
<reference evidence="4" key="1">
    <citation type="submission" date="2021-08" db="EMBL/GenBank/DDBJ databases">
        <authorList>
            <person name="Misof B."/>
            <person name="Oliver O."/>
            <person name="Podsiadlowski L."/>
            <person name="Donath A."/>
            <person name="Peters R."/>
            <person name="Mayer C."/>
            <person name="Rust J."/>
            <person name="Gunkel S."/>
            <person name="Lesny P."/>
            <person name="Martin S."/>
            <person name="Oeyen J.P."/>
            <person name="Petersen M."/>
            <person name="Panagiotis P."/>
            <person name="Wilbrandt J."/>
            <person name="Tanja T."/>
        </authorList>
    </citation>
    <scope>NUCLEOTIDE SEQUENCE</scope>
    <source>
        <strain evidence="4">GBR_01_08_01A</strain>
        <tissue evidence="4">Thorax + abdomen</tissue>
    </source>
</reference>
<comment type="caution">
    <text evidence="4">The sequence shown here is derived from an EMBL/GenBank/DDBJ whole genome shotgun (WGS) entry which is preliminary data.</text>
</comment>
<organism evidence="4 5">
    <name type="scientific">Odynerus spinipes</name>
    <dbReference type="NCBI Taxonomy" id="1348599"/>
    <lineage>
        <taxon>Eukaryota</taxon>
        <taxon>Metazoa</taxon>
        <taxon>Ecdysozoa</taxon>
        <taxon>Arthropoda</taxon>
        <taxon>Hexapoda</taxon>
        <taxon>Insecta</taxon>
        <taxon>Pterygota</taxon>
        <taxon>Neoptera</taxon>
        <taxon>Endopterygota</taxon>
        <taxon>Hymenoptera</taxon>
        <taxon>Apocrita</taxon>
        <taxon>Aculeata</taxon>
        <taxon>Vespoidea</taxon>
        <taxon>Vespidae</taxon>
        <taxon>Eumeninae</taxon>
        <taxon>Odynerus</taxon>
    </lineage>
</organism>
<name>A0AAD9R7Y9_9HYME</name>
<dbReference type="PANTHER" id="PTHR11183">
    <property type="entry name" value="GLYCOGENIN SUBFAMILY MEMBER"/>
    <property type="match status" value="1"/>
</dbReference>
<feature type="non-terminal residue" evidence="4">
    <location>
        <position position="430"/>
    </location>
</feature>
<proteinExistence type="inferred from homology"/>
<dbReference type="EMBL" id="JAIFRP010004679">
    <property type="protein sequence ID" value="KAK2574837.1"/>
    <property type="molecule type" value="Genomic_DNA"/>
</dbReference>
<dbReference type="EC" id="2.4.1.186" evidence="2"/>
<evidence type="ECO:0000256" key="3">
    <source>
        <dbReference type="SAM" id="MobiDB-lite"/>
    </source>
</evidence>
<dbReference type="InterPro" id="IPR002495">
    <property type="entry name" value="Glyco_trans_8"/>
</dbReference>
<evidence type="ECO:0000256" key="1">
    <source>
        <dbReference type="ARBA" id="ARBA00038162"/>
    </source>
</evidence>
<protein>
    <recommendedName>
        <fullName evidence="2">glycogenin glucosyltransferase</fullName>
        <ecNumber evidence="2">2.4.1.186</ecNumber>
    </recommendedName>
</protein>
<dbReference type="Gene3D" id="3.90.550.10">
    <property type="entry name" value="Spore Coat Polysaccharide Biosynthesis Protein SpsA, Chain A"/>
    <property type="match status" value="1"/>
</dbReference>
<gene>
    <name evidence="4" type="ORF">KPH14_013065</name>
</gene>
<dbReference type="AlphaFoldDB" id="A0AAD9R7Y9"/>
<dbReference type="GO" id="GO:0008466">
    <property type="term" value="F:glycogenin glucosyltransferase activity"/>
    <property type="evidence" value="ECO:0007669"/>
    <property type="project" value="UniProtKB-EC"/>
</dbReference>
<dbReference type="InterPro" id="IPR050587">
    <property type="entry name" value="GNT1/Glycosyltrans_8"/>
</dbReference>
<dbReference type="SUPFAM" id="SSF53448">
    <property type="entry name" value="Nucleotide-diphospho-sugar transferases"/>
    <property type="match status" value="1"/>
</dbReference>
<feature type="compositionally biased region" description="Acidic residues" evidence="3">
    <location>
        <begin position="397"/>
        <end position="410"/>
    </location>
</feature>
<dbReference type="Pfam" id="PF01501">
    <property type="entry name" value="Glyco_transf_8"/>
    <property type="match status" value="1"/>
</dbReference>
<accession>A0AAD9R7Y9</accession>
<sequence length="430" mass="48805">MKSFRQLVRQSRRPWSVSKLRLLNNSKDNVATTTTDDDNMDQDHRRRYDDLNNLKAKATTTADSVATNDVGYVNEAFSGDGSTSTAPFNKTREQVHAKTNGEVVKEDDGAMPEAKETNKFITQEETPSTSNRGKIDRVVVTVDHANGRMKREYYRSSEELDSRVLKPVYTTNDYNNCAFVTLVMRDRNFCKGAEALAKSILFSNTRCRNLVCLVTPDIDRESRRRLELYYNKIVTVEYIELRCPPLISNNRDNVYGSWMDVAFTKLQCLKLFREYSKIIYLDCDSIVLQNIDHLFDTLSLTNKSAKDAANGQFYASFESCWSSELRRENSVPDFAHRQAVVPLNLQDVNICNVDAASLRSSFSSSILDDRKKARKSDGGQRRIGGRKVDSFIITRDSDDDDDGEDDGDDDNCGHHNDEAKRIVQNPSASP</sequence>
<dbReference type="Proteomes" id="UP001258017">
    <property type="component" value="Unassembled WGS sequence"/>
</dbReference>
<comment type="similarity">
    <text evidence="1">Belongs to the glycosyltransferase 8 family. Glycogenin subfamily.</text>
</comment>